<evidence type="ECO:0000313" key="2">
    <source>
        <dbReference type="EMBL" id="OGM15575.1"/>
    </source>
</evidence>
<dbReference type="AlphaFoldDB" id="A0A1F7XMS8"/>
<evidence type="ECO:0000259" key="1">
    <source>
        <dbReference type="Pfam" id="PF00535"/>
    </source>
</evidence>
<organism evidence="2 3">
    <name type="scientific">Candidatus Woesebacteria bacterium RBG_16_42_24</name>
    <dbReference type="NCBI Taxonomy" id="1802485"/>
    <lineage>
        <taxon>Bacteria</taxon>
        <taxon>Candidatus Woeseibacteriota</taxon>
    </lineage>
</organism>
<dbReference type="InterPro" id="IPR029044">
    <property type="entry name" value="Nucleotide-diphossugar_trans"/>
</dbReference>
<dbReference type="Proteomes" id="UP000177382">
    <property type="component" value="Unassembled WGS sequence"/>
</dbReference>
<dbReference type="STRING" id="1802485.A2V97_00835"/>
<dbReference type="Pfam" id="PF00535">
    <property type="entry name" value="Glycos_transf_2"/>
    <property type="match status" value="1"/>
</dbReference>
<protein>
    <recommendedName>
        <fullName evidence="1">Glycosyltransferase 2-like domain-containing protein</fullName>
    </recommendedName>
</protein>
<dbReference type="PANTHER" id="PTHR43630:SF2">
    <property type="entry name" value="GLYCOSYLTRANSFERASE"/>
    <property type="match status" value="1"/>
</dbReference>
<dbReference type="InterPro" id="IPR001173">
    <property type="entry name" value="Glyco_trans_2-like"/>
</dbReference>
<feature type="domain" description="Glycosyltransferase 2-like" evidence="1">
    <location>
        <begin position="9"/>
        <end position="139"/>
    </location>
</feature>
<dbReference type="SUPFAM" id="SSF53448">
    <property type="entry name" value="Nucleotide-diphospho-sugar transferases"/>
    <property type="match status" value="1"/>
</dbReference>
<comment type="caution">
    <text evidence="2">The sequence shown here is derived from an EMBL/GenBank/DDBJ whole genome shotgun (WGS) entry which is preliminary data.</text>
</comment>
<sequence>MSIWAHTLVKNEERYLWYSVASVAPFVDKVLLWDTGSTDGTLEICKKLINRFPEKIGFRQVKQESADDFTLVRQEMLNQTDSDWFIILDGDEVWWEDSIKKVTETIRQHGNSIESIVVPNFLVVGDIFHYQEKAAGMYKFSGRVGHYNQRAFKRGIPGLHSVNPHGTWGWADEEGKMVQDRDPAKIKYMEAPYLHFSFLQRAGSKGEDLAVAKRSKKLKYELGLSFPLDYYYPEVFFRDRPNIVPSPWGEMSPAFQARAILETPLRKIKRKVWGSKAGY</sequence>
<name>A0A1F7XMS8_9BACT</name>
<dbReference type="EMBL" id="MGFX01000002">
    <property type="protein sequence ID" value="OGM15575.1"/>
    <property type="molecule type" value="Genomic_DNA"/>
</dbReference>
<accession>A0A1F7XMS8</accession>
<reference evidence="2 3" key="1">
    <citation type="journal article" date="2016" name="Nat. Commun.">
        <title>Thousands of microbial genomes shed light on interconnected biogeochemical processes in an aquifer system.</title>
        <authorList>
            <person name="Anantharaman K."/>
            <person name="Brown C.T."/>
            <person name="Hug L.A."/>
            <person name="Sharon I."/>
            <person name="Castelle C.J."/>
            <person name="Probst A.J."/>
            <person name="Thomas B.C."/>
            <person name="Singh A."/>
            <person name="Wilkins M.J."/>
            <person name="Karaoz U."/>
            <person name="Brodie E.L."/>
            <person name="Williams K.H."/>
            <person name="Hubbard S.S."/>
            <person name="Banfield J.F."/>
        </authorList>
    </citation>
    <scope>NUCLEOTIDE SEQUENCE [LARGE SCALE GENOMIC DNA]</scope>
</reference>
<gene>
    <name evidence="2" type="ORF">A2V97_00835</name>
</gene>
<evidence type="ECO:0000313" key="3">
    <source>
        <dbReference type="Proteomes" id="UP000177382"/>
    </source>
</evidence>
<dbReference type="PANTHER" id="PTHR43630">
    <property type="entry name" value="POLY-BETA-1,6-N-ACETYL-D-GLUCOSAMINE SYNTHASE"/>
    <property type="match status" value="1"/>
</dbReference>
<proteinExistence type="predicted"/>
<dbReference type="Gene3D" id="3.90.550.10">
    <property type="entry name" value="Spore Coat Polysaccharide Biosynthesis Protein SpsA, Chain A"/>
    <property type="match status" value="1"/>
</dbReference>